<dbReference type="AlphaFoldDB" id="A0A1H5Z768"/>
<accession>A0A1H5Z768</accession>
<keyword evidence="3" id="KW-1185">Reference proteome</keyword>
<dbReference type="RefSeq" id="WP_103937786.1">
    <property type="nucleotide sequence ID" value="NZ_FNVO01000004.1"/>
</dbReference>
<evidence type="ECO:0000313" key="2">
    <source>
        <dbReference type="EMBL" id="SEG31447.1"/>
    </source>
</evidence>
<organism evidence="2 3">
    <name type="scientific">Thermomonospora echinospora</name>
    <dbReference type="NCBI Taxonomy" id="1992"/>
    <lineage>
        <taxon>Bacteria</taxon>
        <taxon>Bacillati</taxon>
        <taxon>Actinomycetota</taxon>
        <taxon>Actinomycetes</taxon>
        <taxon>Streptosporangiales</taxon>
        <taxon>Thermomonosporaceae</taxon>
        <taxon>Thermomonospora</taxon>
    </lineage>
</organism>
<name>A0A1H5Z768_9ACTN</name>
<proteinExistence type="predicted"/>
<dbReference type="OrthoDB" id="3687872at2"/>
<evidence type="ECO:0000256" key="1">
    <source>
        <dbReference type="SAM" id="Coils"/>
    </source>
</evidence>
<dbReference type="Proteomes" id="UP000236723">
    <property type="component" value="Unassembled WGS sequence"/>
</dbReference>
<dbReference type="EMBL" id="FNVO01000004">
    <property type="protein sequence ID" value="SEG31447.1"/>
    <property type="molecule type" value="Genomic_DNA"/>
</dbReference>
<feature type="coiled-coil region" evidence="1">
    <location>
        <begin position="1"/>
        <end position="97"/>
    </location>
</feature>
<sequence>MFGRRDELAQVEARLAELEERLAERVDAVSGDAARIERKLDDLEARLRGEPVDRVEFLLASVAEEVRADLKGLVADAERLRQVTRDVEHRHEEAERALRALVSRLEGGIEPPARSKVVFNKVYRAETLLYVAAYFTYGKPTEVSILAGDEDPPTTVCSGMGSDYASAIIRPGEYWMVKSKRERSDVKCLCTPLY</sequence>
<reference evidence="3" key="1">
    <citation type="submission" date="2016-10" db="EMBL/GenBank/DDBJ databases">
        <authorList>
            <person name="Varghese N."/>
            <person name="Submissions S."/>
        </authorList>
    </citation>
    <scope>NUCLEOTIDE SEQUENCE [LARGE SCALE GENOMIC DNA]</scope>
    <source>
        <strain evidence="3">DSM 43163</strain>
    </source>
</reference>
<evidence type="ECO:0000313" key="3">
    <source>
        <dbReference type="Proteomes" id="UP000236723"/>
    </source>
</evidence>
<gene>
    <name evidence="2" type="ORF">SAMN04489712_104358</name>
</gene>
<keyword evidence="1" id="KW-0175">Coiled coil</keyword>
<protein>
    <submittedName>
        <fullName evidence="2">Uncharacterized protein</fullName>
    </submittedName>
</protein>